<organism evidence="2 3">
    <name type="scientific">Endozoicomonas numazuensis</name>
    <dbReference type="NCBI Taxonomy" id="1137799"/>
    <lineage>
        <taxon>Bacteria</taxon>
        <taxon>Pseudomonadati</taxon>
        <taxon>Pseudomonadota</taxon>
        <taxon>Gammaproteobacteria</taxon>
        <taxon>Oceanospirillales</taxon>
        <taxon>Endozoicomonadaceae</taxon>
        <taxon>Endozoicomonas</taxon>
    </lineage>
</organism>
<dbReference type="EMBL" id="JOKH01000003">
    <property type="protein sequence ID" value="KEQ17046.1"/>
    <property type="molecule type" value="Genomic_DNA"/>
</dbReference>
<evidence type="ECO:0000313" key="2">
    <source>
        <dbReference type="EMBL" id="KEQ17046.1"/>
    </source>
</evidence>
<accession>A0A081NF23</accession>
<protein>
    <submittedName>
        <fullName evidence="2">Uncharacterized protein</fullName>
    </submittedName>
</protein>
<evidence type="ECO:0000256" key="1">
    <source>
        <dbReference type="SAM" id="SignalP"/>
    </source>
</evidence>
<feature type="chain" id="PRO_5001760759" evidence="1">
    <location>
        <begin position="20"/>
        <end position="601"/>
    </location>
</feature>
<dbReference type="AlphaFoldDB" id="A0A081NF23"/>
<dbReference type="OrthoDB" id="9816872at2"/>
<keyword evidence="1" id="KW-0732">Signal</keyword>
<dbReference type="RefSeq" id="WP_034836821.1">
    <property type="nucleotide sequence ID" value="NZ_JOKH01000003.1"/>
</dbReference>
<reference evidence="2 3" key="1">
    <citation type="submission" date="2014-06" db="EMBL/GenBank/DDBJ databases">
        <title>Whole Genome Sequences of Three Symbiotic Endozoicomonas Bacteria.</title>
        <authorList>
            <person name="Neave M.J."/>
            <person name="Apprill A."/>
            <person name="Voolstra C.R."/>
        </authorList>
    </citation>
    <scope>NUCLEOTIDE SEQUENCE [LARGE SCALE GENOMIC DNA]</scope>
    <source>
        <strain evidence="2 3">DSM 25634</strain>
    </source>
</reference>
<feature type="signal peptide" evidence="1">
    <location>
        <begin position="1"/>
        <end position="19"/>
    </location>
</feature>
<keyword evidence="3" id="KW-1185">Reference proteome</keyword>
<comment type="caution">
    <text evidence="2">The sequence shown here is derived from an EMBL/GenBank/DDBJ whole genome shotgun (WGS) entry which is preliminary data.</text>
</comment>
<gene>
    <name evidence="2" type="ORF">GZ78_14175</name>
</gene>
<proteinExistence type="predicted"/>
<sequence length="601" mass="68466">MVTRFWLAFLPLFASLSLAALPEPLNQMPVRYELRAYSITPSHWTGSYVDIKTTALSAQTGVPLKKERFEPAPFDPMKSQFKDYWSSNQVHISGCHMLNQGAWNAWDWVKHRGKSDDQFGNGITVNHPENKGAPKDVIYCDNNLLALIENGEVLDTLDLNTHDPDALQERSPAFVTWAVQYPNNLYMARANKAYSVQIENGKQLVFKGALEQRSAELDTFEAVSKRMEVPETGELDLTLYKEKRFDPVVNETNRQTGLSVHINSKRQPYLIFTQYDRFAPFIRGTVKPAIILRMPLDEKTGLFSDSATISPLDPAMDIINTMAVRYDQAKEDDCYHLLCILYDFNLQIFNRIADWHGTFPRAILSGQRSLEGDVGGPTSNSLLSYQNDLEKHLDDNEDRIDCRTHHSHCLTINAPTASGSDYISSNETVTRIHSFSHNPAEPFYYRTGTHEHAKPALKNGKTAYLYSGSIPYERLVRYEKGSRKAQPHVSNDLLGLDYLGRNIHFEAGKARGRTTLPPFQYPDGSLFEYPAGYEIYTSMRSFESTDDGYKEDQARLLLRIPMPDIRTATKNYYDDFSIVPIWQGNYQSTQSTTEDLNRDEL</sequence>
<dbReference type="Proteomes" id="UP000028073">
    <property type="component" value="Unassembled WGS sequence"/>
</dbReference>
<evidence type="ECO:0000313" key="3">
    <source>
        <dbReference type="Proteomes" id="UP000028073"/>
    </source>
</evidence>
<name>A0A081NF23_9GAMM</name>